<evidence type="ECO:0000313" key="4">
    <source>
        <dbReference type="Proteomes" id="UP000663829"/>
    </source>
</evidence>
<name>A0A815W1B4_9BILA</name>
<evidence type="ECO:0000313" key="3">
    <source>
        <dbReference type="EMBL" id="CAF4397252.1"/>
    </source>
</evidence>
<dbReference type="EMBL" id="CAJOBC010091057">
    <property type="protein sequence ID" value="CAF4397252.1"/>
    <property type="molecule type" value="Genomic_DNA"/>
</dbReference>
<evidence type="ECO:0000313" key="2">
    <source>
        <dbReference type="EMBL" id="CAF1537356.1"/>
    </source>
</evidence>
<comment type="caution">
    <text evidence="2">The sequence shown here is derived from an EMBL/GenBank/DDBJ whole genome shotgun (WGS) entry which is preliminary data.</text>
</comment>
<proteinExistence type="predicted"/>
<evidence type="ECO:0000256" key="1">
    <source>
        <dbReference type="SAM" id="Phobius"/>
    </source>
</evidence>
<accession>A0A815W1B4</accession>
<dbReference type="Proteomes" id="UP000681722">
    <property type="component" value="Unassembled WGS sequence"/>
</dbReference>
<dbReference type="AlphaFoldDB" id="A0A815W1B4"/>
<dbReference type="Proteomes" id="UP000663829">
    <property type="component" value="Unassembled WGS sequence"/>
</dbReference>
<dbReference type="EMBL" id="CAJNOQ010025444">
    <property type="protein sequence ID" value="CAF1537356.1"/>
    <property type="molecule type" value="Genomic_DNA"/>
</dbReference>
<keyword evidence="1" id="KW-1133">Transmembrane helix</keyword>
<keyword evidence="1" id="KW-0812">Transmembrane</keyword>
<gene>
    <name evidence="2" type="ORF">GPM918_LOCUS38417</name>
    <name evidence="3" type="ORF">SRO942_LOCUS39238</name>
</gene>
<feature type="transmembrane region" description="Helical" evidence="1">
    <location>
        <begin position="12"/>
        <end position="29"/>
    </location>
</feature>
<keyword evidence="4" id="KW-1185">Reference proteome</keyword>
<protein>
    <submittedName>
        <fullName evidence="2">Uncharacterized protein</fullName>
    </submittedName>
</protein>
<keyword evidence="1" id="KW-0472">Membrane</keyword>
<sequence>MKWFLNVDRRTAGVLFGLILIQIILYIKYKISSDKLDNQGHLHLLSDKNYYSVLTPCVEPNCFIKCLAFYNSNNSILTVEQKQHMIIDLGQDKIINSFINDYPKPKICDDDIEFYPISFGFIEDHLYSTIRRIIPGYSSFNETCLPIKLIDFSSLIPGKRHTYVFDFGNELDYRRLYRSAYFAVTMKKAGWDCNRHYEIISSGTIPFFDSLENSDEFTMKHLPKKLLLEAREMKGINRKTLTIDHSQFNSSHYYLLLHRLLYYAKHRLTTTKLVEYMLNIINFKNFSLPILFISHNEADYQKDLMLHGFTLIFKQNLHVYEPPQFMYEYPDYKQWTKKETKNFYKIPLYGMGYSYALTLSKYQNLYKRDIEKLNESIVKKNIKYKEYSLVIFGSILRRNSLLSFVSQYYSRSEIILIDGEDEGRNKQRRKYAQLGTYFLREISNDCNKIT</sequence>
<reference evidence="2" key="1">
    <citation type="submission" date="2021-02" db="EMBL/GenBank/DDBJ databases">
        <authorList>
            <person name="Nowell W R."/>
        </authorList>
    </citation>
    <scope>NUCLEOTIDE SEQUENCE</scope>
</reference>
<dbReference type="OrthoDB" id="410397at2759"/>
<organism evidence="2 4">
    <name type="scientific">Didymodactylos carnosus</name>
    <dbReference type="NCBI Taxonomy" id="1234261"/>
    <lineage>
        <taxon>Eukaryota</taxon>
        <taxon>Metazoa</taxon>
        <taxon>Spiralia</taxon>
        <taxon>Gnathifera</taxon>
        <taxon>Rotifera</taxon>
        <taxon>Eurotatoria</taxon>
        <taxon>Bdelloidea</taxon>
        <taxon>Philodinida</taxon>
        <taxon>Philodinidae</taxon>
        <taxon>Didymodactylos</taxon>
    </lineage>
</organism>